<reference evidence="2" key="2">
    <citation type="submission" date="2020-09" db="EMBL/GenBank/DDBJ databases">
        <authorList>
            <person name="Sun Q."/>
            <person name="Ohkuma M."/>
        </authorList>
    </citation>
    <scope>NUCLEOTIDE SEQUENCE</scope>
    <source>
        <strain evidence="2">JCM 4059</strain>
    </source>
</reference>
<sequence>MTGRLLETRVLRGRTRTILVCVFLTISTTGTSRRPATDLGVLLHKDPGRVQRFSTAHGTAYVFFPEAGEERCTAALLLEPGRAAHGTVNDRPYAASSSLAVALGNVFASALQGRCAGRPELVDERRPLRVEVPVLPAHRGPDLPERLFAPLGWTVTTRPLAPHGQRLPYVSLLLEGEQRLTDALRHLHVLLPVPDDAPGTCRPAEHETAALLRSGEGWLDGHPEERLVTDALHSTARKDAAPA</sequence>
<accession>A0A919AUX5</accession>
<proteinExistence type="predicted"/>
<dbReference type="Gene3D" id="3.30.1610.20">
    <property type="entry name" value="Hen1, N-terminal domain"/>
    <property type="match status" value="1"/>
</dbReference>
<dbReference type="AlphaFoldDB" id="A0A919AUX5"/>
<dbReference type="Proteomes" id="UP000638313">
    <property type="component" value="Unassembled WGS sequence"/>
</dbReference>
<name>A0A919AUX5_9ACTN</name>
<reference evidence="2" key="1">
    <citation type="journal article" date="2014" name="Int. J. Syst. Evol. Microbiol.">
        <title>Complete genome sequence of Corynebacterium casei LMG S-19264T (=DSM 44701T), isolated from a smear-ripened cheese.</title>
        <authorList>
            <consortium name="US DOE Joint Genome Institute (JGI-PGF)"/>
            <person name="Walter F."/>
            <person name="Albersmeier A."/>
            <person name="Kalinowski J."/>
            <person name="Ruckert C."/>
        </authorList>
    </citation>
    <scope>NUCLEOTIDE SEQUENCE</scope>
    <source>
        <strain evidence="2">JCM 4059</strain>
    </source>
</reference>
<dbReference type="Pfam" id="PF12623">
    <property type="entry name" value="Hen1_L"/>
    <property type="match status" value="1"/>
</dbReference>
<evidence type="ECO:0000313" key="2">
    <source>
        <dbReference type="EMBL" id="GHF24788.1"/>
    </source>
</evidence>
<evidence type="ECO:0000313" key="3">
    <source>
        <dbReference type="Proteomes" id="UP000638313"/>
    </source>
</evidence>
<dbReference type="EMBL" id="BNBD01000001">
    <property type="protein sequence ID" value="GHF24788.1"/>
    <property type="molecule type" value="Genomic_DNA"/>
</dbReference>
<protein>
    <recommendedName>
        <fullName evidence="1">Hen1 N-terminal domain-containing protein</fullName>
    </recommendedName>
</protein>
<gene>
    <name evidence="2" type="ORF">GCM10010218_01740</name>
</gene>
<keyword evidence="3" id="KW-1185">Reference proteome</keyword>
<comment type="caution">
    <text evidence="2">The sequence shown here is derived from an EMBL/GenBank/DDBJ whole genome shotgun (WGS) entry which is preliminary data.</text>
</comment>
<feature type="domain" description="Hen1 N-terminal" evidence="1">
    <location>
        <begin position="23"/>
        <end position="231"/>
    </location>
</feature>
<evidence type="ECO:0000259" key="1">
    <source>
        <dbReference type="Pfam" id="PF12623"/>
    </source>
</evidence>
<dbReference type="InterPro" id="IPR024740">
    <property type="entry name" value="Hen1_N"/>
</dbReference>
<dbReference type="InterPro" id="IPR038546">
    <property type="entry name" value="Hen1_N_sf"/>
</dbReference>
<organism evidence="2 3">
    <name type="scientific">Streptomyces mashuensis</name>
    <dbReference type="NCBI Taxonomy" id="33904"/>
    <lineage>
        <taxon>Bacteria</taxon>
        <taxon>Bacillati</taxon>
        <taxon>Actinomycetota</taxon>
        <taxon>Actinomycetes</taxon>
        <taxon>Kitasatosporales</taxon>
        <taxon>Streptomycetaceae</taxon>
        <taxon>Streptomyces</taxon>
    </lineage>
</organism>